<dbReference type="PANTHER" id="PTHR45833">
    <property type="entry name" value="METHIONINE SYNTHASE"/>
    <property type="match status" value="1"/>
</dbReference>
<comment type="similarity">
    <text evidence="1">Belongs to the vitamin-B12 dependent methionine synthase family.</text>
</comment>
<evidence type="ECO:0000256" key="8">
    <source>
        <dbReference type="SAM" id="MobiDB-lite"/>
    </source>
</evidence>
<dbReference type="Gene3D" id="3.20.20.330">
    <property type="entry name" value="Homocysteine-binding-like domain"/>
    <property type="match status" value="1"/>
</dbReference>
<comment type="caution">
    <text evidence="7">Lacks conserved residue(s) required for the propagation of feature annotation.</text>
</comment>
<dbReference type="InterPro" id="IPR036589">
    <property type="entry name" value="HCY_dom_sf"/>
</dbReference>
<evidence type="ECO:0000256" key="5">
    <source>
        <dbReference type="ARBA" id="ARBA00022723"/>
    </source>
</evidence>
<evidence type="ECO:0000313" key="11">
    <source>
        <dbReference type="Proteomes" id="UP000032900"/>
    </source>
</evidence>
<evidence type="ECO:0000256" key="3">
    <source>
        <dbReference type="ARBA" id="ARBA00022679"/>
    </source>
</evidence>
<evidence type="ECO:0000256" key="2">
    <source>
        <dbReference type="ARBA" id="ARBA00022603"/>
    </source>
</evidence>
<dbReference type="AlphaFoldDB" id="A0A0E9LV86"/>
<evidence type="ECO:0000313" key="10">
    <source>
        <dbReference type="EMBL" id="GAO29164.1"/>
    </source>
</evidence>
<dbReference type="STRING" id="1236989.JCM15548_11328"/>
<keyword evidence="3 10" id="KW-0808">Transferase</keyword>
<dbReference type="Proteomes" id="UP000032900">
    <property type="component" value="Unassembled WGS sequence"/>
</dbReference>
<evidence type="ECO:0000256" key="7">
    <source>
        <dbReference type="PROSITE-ProRule" id="PRU00333"/>
    </source>
</evidence>
<dbReference type="GO" id="GO:0005829">
    <property type="term" value="C:cytosol"/>
    <property type="evidence" value="ECO:0007669"/>
    <property type="project" value="TreeGrafter"/>
</dbReference>
<dbReference type="GO" id="GO:0046872">
    <property type="term" value="F:metal ion binding"/>
    <property type="evidence" value="ECO:0007669"/>
    <property type="project" value="UniProtKB-KW"/>
</dbReference>
<dbReference type="InterPro" id="IPR050554">
    <property type="entry name" value="Met_Synthase/Corrinoid"/>
</dbReference>
<dbReference type="PROSITE" id="PS50970">
    <property type="entry name" value="HCY"/>
    <property type="match status" value="1"/>
</dbReference>
<dbReference type="GO" id="GO:0032259">
    <property type="term" value="P:methylation"/>
    <property type="evidence" value="ECO:0007669"/>
    <property type="project" value="UniProtKB-KW"/>
</dbReference>
<sequence length="142" mass="15860">MTRTELLHKAARERILLLDGAMGSLIQQYKLTEEGFRGERFTQHPSAVQGNNDLLSLTRPDIISAIHEQYLEAGSDIIETNTFNANSISQADYQMEDLVYELNKASAALAAEAARKFSTADKPRFVAGPWDPPTKQPRCHPM</sequence>
<keyword evidence="11" id="KW-1185">Reference proteome</keyword>
<keyword evidence="6" id="KW-0170">Cobalt</keyword>
<accession>A0A0E9LV86</accession>
<keyword evidence="4" id="KW-0949">S-adenosyl-L-methionine</keyword>
<dbReference type="EMBL" id="BAZW01000007">
    <property type="protein sequence ID" value="GAO29164.1"/>
    <property type="molecule type" value="Genomic_DNA"/>
</dbReference>
<feature type="region of interest" description="Disordered" evidence="8">
    <location>
        <begin position="123"/>
        <end position="142"/>
    </location>
</feature>
<comment type="caution">
    <text evidence="10">The sequence shown here is derived from an EMBL/GenBank/DDBJ whole genome shotgun (WGS) entry which is preliminary data.</text>
</comment>
<keyword evidence="5" id="KW-0479">Metal-binding</keyword>
<keyword evidence="2 10" id="KW-0489">Methyltransferase</keyword>
<gene>
    <name evidence="10" type="ORF">JCM15548_11328</name>
</gene>
<dbReference type="SUPFAM" id="SSF82282">
    <property type="entry name" value="Homocysteine S-methyltransferase"/>
    <property type="match status" value="1"/>
</dbReference>
<organism evidence="10 11">
    <name type="scientific">Geofilum rubicundum JCM 15548</name>
    <dbReference type="NCBI Taxonomy" id="1236989"/>
    <lineage>
        <taxon>Bacteria</taxon>
        <taxon>Pseudomonadati</taxon>
        <taxon>Bacteroidota</taxon>
        <taxon>Bacteroidia</taxon>
        <taxon>Marinilabiliales</taxon>
        <taxon>Marinilabiliaceae</taxon>
        <taxon>Geofilum</taxon>
    </lineage>
</organism>
<evidence type="ECO:0000256" key="1">
    <source>
        <dbReference type="ARBA" id="ARBA00010398"/>
    </source>
</evidence>
<dbReference type="InterPro" id="IPR003726">
    <property type="entry name" value="HCY_dom"/>
</dbReference>
<evidence type="ECO:0000256" key="4">
    <source>
        <dbReference type="ARBA" id="ARBA00022691"/>
    </source>
</evidence>
<evidence type="ECO:0000259" key="9">
    <source>
        <dbReference type="PROSITE" id="PS50970"/>
    </source>
</evidence>
<protein>
    <submittedName>
        <fullName evidence="10">5-methyltetrahydrofolate-homocysteine methyltransferase</fullName>
    </submittedName>
</protein>
<evidence type="ECO:0000256" key="6">
    <source>
        <dbReference type="ARBA" id="ARBA00023285"/>
    </source>
</evidence>
<reference evidence="10 11" key="1">
    <citation type="journal article" date="2015" name="Microbes Environ.">
        <title>Distribution and evolution of nitrogen fixation genes in the phylum bacteroidetes.</title>
        <authorList>
            <person name="Inoue J."/>
            <person name="Oshima K."/>
            <person name="Suda W."/>
            <person name="Sakamoto M."/>
            <person name="Iino T."/>
            <person name="Noda S."/>
            <person name="Hongoh Y."/>
            <person name="Hattori M."/>
            <person name="Ohkuma M."/>
        </authorList>
    </citation>
    <scope>NUCLEOTIDE SEQUENCE [LARGE SCALE GENOMIC DNA]</scope>
    <source>
        <strain evidence="10">JCM 15548</strain>
    </source>
</reference>
<dbReference type="Pfam" id="PF02574">
    <property type="entry name" value="S-methyl_trans"/>
    <property type="match status" value="1"/>
</dbReference>
<dbReference type="GO" id="GO:0046653">
    <property type="term" value="P:tetrahydrofolate metabolic process"/>
    <property type="evidence" value="ECO:0007669"/>
    <property type="project" value="TreeGrafter"/>
</dbReference>
<name>A0A0E9LV86_9BACT</name>
<feature type="domain" description="Hcy-binding" evidence="9">
    <location>
        <begin position="4"/>
        <end position="142"/>
    </location>
</feature>
<proteinExistence type="inferred from homology"/>
<dbReference type="PANTHER" id="PTHR45833:SF1">
    <property type="entry name" value="METHIONINE SYNTHASE"/>
    <property type="match status" value="1"/>
</dbReference>
<dbReference type="GO" id="GO:0008705">
    <property type="term" value="F:methionine synthase activity"/>
    <property type="evidence" value="ECO:0007669"/>
    <property type="project" value="TreeGrafter"/>
</dbReference>
<dbReference type="GO" id="GO:0050667">
    <property type="term" value="P:homocysteine metabolic process"/>
    <property type="evidence" value="ECO:0007669"/>
    <property type="project" value="TreeGrafter"/>
</dbReference>